<dbReference type="InterPro" id="IPR010920">
    <property type="entry name" value="LSM_dom_sf"/>
</dbReference>
<dbReference type="PANTHER" id="PTHR37011">
    <property type="entry name" value="POT FAMILY PEPTIDE TRANSPORT PROTEIN-RELATED"/>
    <property type="match status" value="1"/>
</dbReference>
<reference evidence="9" key="1">
    <citation type="journal article" date="2019" name="Int. J. Syst. Evol. Microbiol.">
        <title>The Global Catalogue of Microorganisms (GCM) 10K type strain sequencing project: providing services to taxonomists for standard genome sequencing and annotation.</title>
        <authorList>
            <consortium name="The Broad Institute Genomics Platform"/>
            <consortium name="The Broad Institute Genome Sequencing Center for Infectious Disease"/>
            <person name="Wu L."/>
            <person name="Ma J."/>
        </authorList>
    </citation>
    <scope>NUCLEOTIDE SEQUENCE [LARGE SCALE GENOMIC DNA]</scope>
    <source>
        <strain evidence="9">KCTC 62195</strain>
    </source>
</reference>
<evidence type="ECO:0000259" key="7">
    <source>
        <dbReference type="Pfam" id="PF06004"/>
    </source>
</evidence>
<dbReference type="RefSeq" id="WP_377815503.1">
    <property type="nucleotide sequence ID" value="NZ_JBHRSJ010000031.1"/>
</dbReference>
<evidence type="ECO:0000313" key="9">
    <source>
        <dbReference type="Proteomes" id="UP001595457"/>
    </source>
</evidence>
<dbReference type="SUPFAM" id="SSF50182">
    <property type="entry name" value="Sm-like ribonucleoproteins"/>
    <property type="match status" value="1"/>
</dbReference>
<evidence type="ECO:0000256" key="6">
    <source>
        <dbReference type="SAM" id="SignalP"/>
    </source>
</evidence>
<keyword evidence="4" id="KW-0564">Palmitate</keyword>
<dbReference type="InterPro" id="IPR010305">
    <property type="entry name" value="YgdI/YgdR-like"/>
</dbReference>
<dbReference type="PANTHER" id="PTHR37011:SF1">
    <property type="entry name" value="POT FAMILY PEPTIDE TRANSPORT PROTEIN"/>
    <property type="match status" value="1"/>
</dbReference>
<evidence type="ECO:0000256" key="5">
    <source>
        <dbReference type="ARBA" id="ARBA00023288"/>
    </source>
</evidence>
<proteinExistence type="predicted"/>
<gene>
    <name evidence="8" type="ORF">ACFOJE_15455</name>
</gene>
<keyword evidence="9" id="KW-1185">Reference proteome</keyword>
<keyword evidence="3" id="KW-0472">Membrane</keyword>
<protein>
    <submittedName>
        <fullName evidence="8">YgdI/YgdR family lipoprotein</fullName>
    </submittedName>
</protein>
<keyword evidence="2 6" id="KW-0732">Signal</keyword>
<dbReference type="PROSITE" id="PS51257">
    <property type="entry name" value="PROKAR_LIPOPROTEIN"/>
    <property type="match status" value="1"/>
</dbReference>
<evidence type="ECO:0000256" key="3">
    <source>
        <dbReference type="ARBA" id="ARBA00023136"/>
    </source>
</evidence>
<name>A0ABV7AW41_9GAMM</name>
<organism evidence="8 9">
    <name type="scientific">Azotobacter bryophylli</name>
    <dbReference type="NCBI Taxonomy" id="1986537"/>
    <lineage>
        <taxon>Bacteria</taxon>
        <taxon>Pseudomonadati</taxon>
        <taxon>Pseudomonadota</taxon>
        <taxon>Gammaproteobacteria</taxon>
        <taxon>Pseudomonadales</taxon>
        <taxon>Pseudomonadaceae</taxon>
        <taxon>Azotobacter</taxon>
    </lineage>
</organism>
<dbReference type="NCBIfam" id="NF033216">
    <property type="entry name" value="lipo_YgdI_YgdR"/>
    <property type="match status" value="1"/>
</dbReference>
<evidence type="ECO:0000256" key="4">
    <source>
        <dbReference type="ARBA" id="ARBA00023139"/>
    </source>
</evidence>
<evidence type="ECO:0000256" key="1">
    <source>
        <dbReference type="ARBA" id="ARBA00022475"/>
    </source>
</evidence>
<dbReference type="Gene3D" id="2.30.30.100">
    <property type="match status" value="1"/>
</dbReference>
<accession>A0ABV7AW41</accession>
<dbReference type="EMBL" id="JBHRSJ010000031">
    <property type="protein sequence ID" value="MFC2973599.1"/>
    <property type="molecule type" value="Genomic_DNA"/>
</dbReference>
<evidence type="ECO:0000313" key="8">
    <source>
        <dbReference type="EMBL" id="MFC2973599.1"/>
    </source>
</evidence>
<dbReference type="Proteomes" id="UP001595457">
    <property type="component" value="Unassembled WGS sequence"/>
</dbReference>
<comment type="caution">
    <text evidence="8">The sequence shown here is derived from an EMBL/GenBank/DDBJ whole genome shotgun (WGS) entry which is preliminary data.</text>
</comment>
<keyword evidence="5 8" id="KW-0449">Lipoprotein</keyword>
<feature type="chain" id="PRO_5045219225" evidence="6">
    <location>
        <begin position="20"/>
        <end position="73"/>
    </location>
</feature>
<feature type="domain" description="Lipoprotein YgdI/YgdR-like SH3-like" evidence="7">
    <location>
        <begin position="24"/>
        <end position="72"/>
    </location>
</feature>
<feature type="signal peptide" evidence="6">
    <location>
        <begin position="1"/>
        <end position="19"/>
    </location>
</feature>
<sequence>MLQRYLIAGLLALGLFSLAGCSTPAIITLKDGREIQAVDVPWYDIQSGFYEYKQWDGSRTQVNRDQVQSIKEL</sequence>
<dbReference type="InterPro" id="IPR047807">
    <property type="entry name" value="YgdI/YgdR-like_SH3-like"/>
</dbReference>
<keyword evidence="1" id="KW-1003">Cell membrane</keyword>
<evidence type="ECO:0000256" key="2">
    <source>
        <dbReference type="ARBA" id="ARBA00022729"/>
    </source>
</evidence>
<dbReference type="Pfam" id="PF06004">
    <property type="entry name" value="DUF903"/>
    <property type="match status" value="1"/>
</dbReference>